<organism evidence="2 3">
    <name type="scientific">Paenibacillus chartarius</name>
    <dbReference type="NCBI Taxonomy" id="747481"/>
    <lineage>
        <taxon>Bacteria</taxon>
        <taxon>Bacillati</taxon>
        <taxon>Bacillota</taxon>
        <taxon>Bacilli</taxon>
        <taxon>Bacillales</taxon>
        <taxon>Paenibacillaceae</taxon>
        <taxon>Paenibacillus</taxon>
    </lineage>
</organism>
<dbReference type="Proteomes" id="UP001589776">
    <property type="component" value="Unassembled WGS sequence"/>
</dbReference>
<reference evidence="2 3" key="1">
    <citation type="submission" date="2024-09" db="EMBL/GenBank/DDBJ databases">
        <authorList>
            <person name="Sun Q."/>
            <person name="Mori K."/>
        </authorList>
    </citation>
    <scope>NUCLEOTIDE SEQUENCE [LARGE SCALE GENOMIC DNA]</scope>
    <source>
        <strain evidence="2 3">CCM 7759</strain>
    </source>
</reference>
<evidence type="ECO:0000313" key="2">
    <source>
        <dbReference type="EMBL" id="MFC0211563.1"/>
    </source>
</evidence>
<dbReference type="SUPFAM" id="SSF55729">
    <property type="entry name" value="Acyl-CoA N-acyltransferases (Nat)"/>
    <property type="match status" value="1"/>
</dbReference>
<keyword evidence="2" id="KW-0808">Transferase</keyword>
<dbReference type="CDD" id="cd04301">
    <property type="entry name" value="NAT_SF"/>
    <property type="match status" value="1"/>
</dbReference>
<keyword evidence="2" id="KW-0012">Acyltransferase</keyword>
<dbReference type="PROSITE" id="PS51186">
    <property type="entry name" value="GNAT"/>
    <property type="match status" value="1"/>
</dbReference>
<dbReference type="EC" id="2.3.-.-" evidence="2"/>
<dbReference type="InterPro" id="IPR016181">
    <property type="entry name" value="Acyl_CoA_acyltransferase"/>
</dbReference>
<dbReference type="EMBL" id="JBHLWN010000020">
    <property type="protein sequence ID" value="MFC0211563.1"/>
    <property type="molecule type" value="Genomic_DNA"/>
</dbReference>
<protein>
    <submittedName>
        <fullName evidence="2">GNAT family N-acetyltransferase</fullName>
        <ecNumber evidence="2">2.3.-.-</ecNumber>
    </submittedName>
</protein>
<dbReference type="GO" id="GO:0016746">
    <property type="term" value="F:acyltransferase activity"/>
    <property type="evidence" value="ECO:0007669"/>
    <property type="project" value="UniProtKB-KW"/>
</dbReference>
<feature type="domain" description="N-acetyltransferase" evidence="1">
    <location>
        <begin position="2"/>
        <end position="139"/>
    </location>
</feature>
<dbReference type="Gene3D" id="3.40.630.30">
    <property type="match status" value="1"/>
</dbReference>
<proteinExistence type="predicted"/>
<sequence>MFTIRKITDENCEDLGTVRNELYRYNQINNESASYEPFNFIVYDENEAVIAGLLSHRFGEAVFLDILWVEEGRRGQGIGRMLLQQLEMSAKESGANLIHLDTFDFHAPEFYWRHGYVTFGILENTPLQGNKRYFMKKDI</sequence>
<dbReference type="Pfam" id="PF13508">
    <property type="entry name" value="Acetyltransf_7"/>
    <property type="match status" value="1"/>
</dbReference>
<comment type="caution">
    <text evidence="2">The sequence shown here is derived from an EMBL/GenBank/DDBJ whole genome shotgun (WGS) entry which is preliminary data.</text>
</comment>
<accession>A0ABV6DFZ3</accession>
<name>A0ABV6DFZ3_9BACL</name>
<gene>
    <name evidence="2" type="ORF">ACFFK0_03700</name>
</gene>
<keyword evidence="3" id="KW-1185">Reference proteome</keyword>
<evidence type="ECO:0000313" key="3">
    <source>
        <dbReference type="Proteomes" id="UP001589776"/>
    </source>
</evidence>
<dbReference type="RefSeq" id="WP_377468549.1">
    <property type="nucleotide sequence ID" value="NZ_JBHLWN010000020.1"/>
</dbReference>
<evidence type="ECO:0000259" key="1">
    <source>
        <dbReference type="PROSITE" id="PS51186"/>
    </source>
</evidence>
<dbReference type="InterPro" id="IPR000182">
    <property type="entry name" value="GNAT_dom"/>
</dbReference>